<comment type="caution">
    <text evidence="3">The sequence shown here is derived from an EMBL/GenBank/DDBJ whole genome shotgun (WGS) entry which is preliminary data.</text>
</comment>
<evidence type="ECO:0000313" key="4">
    <source>
        <dbReference type="Proteomes" id="UP000289152"/>
    </source>
</evidence>
<keyword evidence="4" id="KW-1185">Reference proteome</keyword>
<dbReference type="InterPro" id="IPR019819">
    <property type="entry name" value="Carboxylesterase_B_CS"/>
</dbReference>
<sequence length="577" mass="62275">MLPLLLLTTLSLALVGASPISTRATDTAPRIPQVTIIPSTSNGEGITLTGIAYPQFKQDVYLGIPFAEPPVEDLRFRPPQSKVYNSSSFSAIVQPPACLQNPNTSLSGNSGISEDCLYLNVYTPEGWGPQSPPIPVMVWIYGGSYQAGATSSYNATALMARGMATNRPFIFVAVAYRLNILGFGYGAEIAANNAANLGLRDITLGLQWVQDNIWAFGGDPTQVTAFGQSAGAISISLLYLNRNTTLFRSAIMESGAQSVAPLGPTATTWQVGYDLLTDTSNSTTVVGSAAYNQSTFECLKALPAPALLNATLQVYCEHMTELTGSFIYGPSIDGDLIPDSPHTMLQEGKFAQIPFISGNCLDEGTSFVPTSVTNETQVGLYIEAAEPVHPNVSIIGDLFQLYPNNASLGSPYGTGNETFGFAPEFKQIAAIVGDAQFQANRRWFLEQARAHGQSDTWSYLWTEPPAGLAAYRGVAHSSEVYYVFGFTTLETGYNASQVALASRVEDYWINFAYYTDPNGPSGTTSNLTYWPAYGANSTMLQFAAGNDTLIPDTYRKTQMDFFNGNPTAFNYRRSLYG</sequence>
<dbReference type="SUPFAM" id="SSF53474">
    <property type="entry name" value="alpha/beta-Hydrolases"/>
    <property type="match status" value="1"/>
</dbReference>
<dbReference type="Proteomes" id="UP000289152">
    <property type="component" value="Unassembled WGS sequence"/>
</dbReference>
<dbReference type="PROSITE" id="PS00941">
    <property type="entry name" value="CARBOXYLESTERASE_B_2"/>
    <property type="match status" value="1"/>
</dbReference>
<proteinExistence type="predicted"/>
<dbReference type="InterPro" id="IPR002018">
    <property type="entry name" value="CarbesteraseB"/>
</dbReference>
<dbReference type="InterPro" id="IPR029058">
    <property type="entry name" value="AB_hydrolase_fold"/>
</dbReference>
<reference evidence="3 4" key="1">
    <citation type="submission" date="2016-06" db="EMBL/GenBank/DDBJ databases">
        <title>Evolution of pathogenesis and genome organization in the Tremellales.</title>
        <authorList>
            <person name="Cuomo C."/>
            <person name="Litvintseva A."/>
            <person name="Heitman J."/>
            <person name="Chen Y."/>
            <person name="Sun S."/>
            <person name="Springer D."/>
            <person name="Dromer F."/>
            <person name="Young S."/>
            <person name="Zeng Q."/>
            <person name="Chapman S."/>
            <person name="Gujja S."/>
            <person name="Saif S."/>
            <person name="Birren B."/>
        </authorList>
    </citation>
    <scope>NUCLEOTIDE SEQUENCE [LARGE SCALE GENOMIC DNA]</scope>
    <source>
        <strain evidence="3 4">ATCC 28783</strain>
    </source>
</reference>
<organism evidence="3 4">
    <name type="scientific">Tremella mesenterica</name>
    <name type="common">Jelly fungus</name>
    <dbReference type="NCBI Taxonomy" id="5217"/>
    <lineage>
        <taxon>Eukaryota</taxon>
        <taxon>Fungi</taxon>
        <taxon>Dikarya</taxon>
        <taxon>Basidiomycota</taxon>
        <taxon>Agaricomycotina</taxon>
        <taxon>Tremellomycetes</taxon>
        <taxon>Tremellales</taxon>
        <taxon>Tremellaceae</taxon>
        <taxon>Tremella</taxon>
    </lineage>
</organism>
<dbReference type="PANTHER" id="PTHR11559">
    <property type="entry name" value="CARBOXYLESTERASE"/>
    <property type="match status" value="1"/>
</dbReference>
<dbReference type="STRING" id="5217.A0A4Q1BS86"/>
<feature type="chain" id="PRO_5020958699" description="Carboxylesterase type B domain-containing protein" evidence="1">
    <location>
        <begin position="18"/>
        <end position="577"/>
    </location>
</feature>
<dbReference type="Pfam" id="PF00135">
    <property type="entry name" value="COesterase"/>
    <property type="match status" value="1"/>
</dbReference>
<protein>
    <recommendedName>
        <fullName evidence="2">Carboxylesterase type B domain-containing protein</fullName>
    </recommendedName>
</protein>
<feature type="domain" description="Carboxylesterase type B" evidence="2">
    <location>
        <begin position="57"/>
        <end position="561"/>
    </location>
</feature>
<gene>
    <name evidence="3" type="ORF">M231_01733</name>
</gene>
<dbReference type="InterPro" id="IPR050309">
    <property type="entry name" value="Type-B_Carboxylest/Lipase"/>
</dbReference>
<dbReference type="AlphaFoldDB" id="A0A4Q1BS86"/>
<evidence type="ECO:0000256" key="1">
    <source>
        <dbReference type="SAM" id="SignalP"/>
    </source>
</evidence>
<feature type="signal peptide" evidence="1">
    <location>
        <begin position="1"/>
        <end position="17"/>
    </location>
</feature>
<evidence type="ECO:0000313" key="3">
    <source>
        <dbReference type="EMBL" id="RXK40885.1"/>
    </source>
</evidence>
<accession>A0A4Q1BS86</accession>
<dbReference type="EMBL" id="SDIL01000013">
    <property type="protein sequence ID" value="RXK40885.1"/>
    <property type="molecule type" value="Genomic_DNA"/>
</dbReference>
<dbReference type="Gene3D" id="3.40.50.1820">
    <property type="entry name" value="alpha/beta hydrolase"/>
    <property type="match status" value="1"/>
</dbReference>
<keyword evidence="1" id="KW-0732">Signal</keyword>
<dbReference type="VEuPathDB" id="FungiDB:TREMEDRAFT_27125"/>
<dbReference type="OrthoDB" id="408631at2759"/>
<name>A0A4Q1BS86_TREME</name>
<dbReference type="FunCoup" id="A0A4Q1BS86">
    <property type="interactions" value="2"/>
</dbReference>
<dbReference type="InParanoid" id="A0A4Q1BS86"/>
<evidence type="ECO:0000259" key="2">
    <source>
        <dbReference type="Pfam" id="PF00135"/>
    </source>
</evidence>